<dbReference type="GO" id="GO:0005739">
    <property type="term" value="C:mitochondrion"/>
    <property type="evidence" value="ECO:0007669"/>
    <property type="project" value="TreeGrafter"/>
</dbReference>
<keyword evidence="3" id="KW-0276">Fatty acid metabolism</keyword>
<keyword evidence="4" id="KW-0443">Lipid metabolism</keyword>
<dbReference type="InterPro" id="IPR001753">
    <property type="entry name" value="Enoyl-CoA_hydra/iso"/>
</dbReference>
<evidence type="ECO:0000313" key="6">
    <source>
        <dbReference type="EMBL" id="CAH7686230.1"/>
    </source>
</evidence>
<protein>
    <submittedName>
        <fullName evidence="6">ClpP/crotonase-like domain-containing protein</fullName>
    </submittedName>
</protein>
<dbReference type="Pfam" id="PF00378">
    <property type="entry name" value="ECH_1"/>
    <property type="match status" value="1"/>
</dbReference>
<dbReference type="FunFam" id="1.10.12.10:FF:000004">
    <property type="entry name" value="Delta3,5-delta2,4-dienoyl-CoA isomerase"/>
    <property type="match status" value="1"/>
</dbReference>
<proteinExistence type="inferred from homology"/>
<dbReference type="InterPro" id="IPR029045">
    <property type="entry name" value="ClpP/crotonase-like_dom_sf"/>
</dbReference>
<gene>
    <name evidence="6" type="ORF">PPACK8108_LOCUS20852</name>
</gene>
<organism evidence="6 7">
    <name type="scientific">Phakopsora pachyrhizi</name>
    <name type="common">Asian soybean rust disease fungus</name>
    <dbReference type="NCBI Taxonomy" id="170000"/>
    <lineage>
        <taxon>Eukaryota</taxon>
        <taxon>Fungi</taxon>
        <taxon>Dikarya</taxon>
        <taxon>Basidiomycota</taxon>
        <taxon>Pucciniomycotina</taxon>
        <taxon>Pucciniomycetes</taxon>
        <taxon>Pucciniales</taxon>
        <taxon>Phakopsoraceae</taxon>
        <taxon>Phakopsora</taxon>
    </lineage>
</organism>
<name>A0AAV0BI32_PHAPC</name>
<dbReference type="PANTHER" id="PTHR43149">
    <property type="entry name" value="ENOYL-COA HYDRATASE"/>
    <property type="match status" value="1"/>
</dbReference>
<dbReference type="GO" id="GO:0051750">
    <property type="term" value="F:delta(3,5)-delta(2,4)-dienoyl-CoA isomerase activity"/>
    <property type="evidence" value="ECO:0007669"/>
    <property type="project" value="TreeGrafter"/>
</dbReference>
<evidence type="ECO:0000256" key="3">
    <source>
        <dbReference type="ARBA" id="ARBA00022832"/>
    </source>
</evidence>
<accession>A0AAV0BI32</accession>
<comment type="caution">
    <text evidence="6">The sequence shown here is derived from an EMBL/GenBank/DDBJ whole genome shotgun (WGS) entry which is preliminary data.</text>
</comment>
<evidence type="ECO:0000256" key="2">
    <source>
        <dbReference type="ARBA" id="ARBA00005254"/>
    </source>
</evidence>
<evidence type="ECO:0000256" key="4">
    <source>
        <dbReference type="ARBA" id="ARBA00023098"/>
    </source>
</evidence>
<sequence>MSNQTKLSDYGGDFIIARWPAPGVLLLALNRSPMKFSTAFWRSLASNFKRVRNDPNVKVVILCSNTNSFTVGLDLKEDGISLTGTDPARKTLLFRDHIIEFQNSISTIEDCERPVIAAIHGICFGLGVDIISSCDIRVCDSETKFSIKEVDASMAADIGTLQRLPKKTGNDSLLRQLALTARTFGFKEACELGLLSESQVVRGGKEAVWTRAIELGREIAEKSPIAVLGTKHLLNYSIDHTIKDGLQYTSIWSSFALQADDVKQSIDRITSSFSNPKKNLEQINFKPLAKL</sequence>
<comment type="pathway">
    <text evidence="1">Lipid metabolism; fatty acid beta-oxidation.</text>
</comment>
<dbReference type="Gene3D" id="3.90.226.10">
    <property type="entry name" value="2-enoyl-CoA Hydratase, Chain A, domain 1"/>
    <property type="match status" value="1"/>
</dbReference>
<reference evidence="6" key="1">
    <citation type="submission" date="2022-06" db="EMBL/GenBank/DDBJ databases">
        <authorList>
            <consortium name="SYNGENTA / RWTH Aachen University"/>
        </authorList>
    </citation>
    <scope>NUCLEOTIDE SEQUENCE</scope>
</reference>
<keyword evidence="5" id="KW-0413">Isomerase</keyword>
<dbReference type="InterPro" id="IPR014748">
    <property type="entry name" value="Enoyl-CoA_hydra_C"/>
</dbReference>
<evidence type="ECO:0000256" key="5">
    <source>
        <dbReference type="ARBA" id="ARBA00023235"/>
    </source>
</evidence>
<dbReference type="CDD" id="cd06558">
    <property type="entry name" value="crotonase-like"/>
    <property type="match status" value="1"/>
</dbReference>
<dbReference type="EMBL" id="CALTRL010005778">
    <property type="protein sequence ID" value="CAH7686230.1"/>
    <property type="molecule type" value="Genomic_DNA"/>
</dbReference>
<keyword evidence="7" id="KW-1185">Reference proteome</keyword>
<dbReference type="AlphaFoldDB" id="A0AAV0BI32"/>
<dbReference type="Proteomes" id="UP001153365">
    <property type="component" value="Unassembled WGS sequence"/>
</dbReference>
<evidence type="ECO:0000313" key="7">
    <source>
        <dbReference type="Proteomes" id="UP001153365"/>
    </source>
</evidence>
<comment type="similarity">
    <text evidence="2">Belongs to the enoyl-CoA hydratase/isomerase family.</text>
</comment>
<dbReference type="InterPro" id="IPR045002">
    <property type="entry name" value="Ech1-like"/>
</dbReference>
<evidence type="ECO:0000256" key="1">
    <source>
        <dbReference type="ARBA" id="ARBA00005005"/>
    </source>
</evidence>
<dbReference type="PANTHER" id="PTHR43149:SF1">
    <property type="entry name" value="DELTA(3,5)-DELTA(2,4)-DIENOYL-COA ISOMERASE, MITOCHONDRIAL"/>
    <property type="match status" value="1"/>
</dbReference>
<dbReference type="GO" id="GO:0006631">
    <property type="term" value="P:fatty acid metabolic process"/>
    <property type="evidence" value="ECO:0007669"/>
    <property type="project" value="UniProtKB-KW"/>
</dbReference>
<dbReference type="Gene3D" id="1.10.12.10">
    <property type="entry name" value="Lyase 2-enoyl-coa Hydratase, Chain A, domain 2"/>
    <property type="match status" value="1"/>
</dbReference>
<dbReference type="SUPFAM" id="SSF52096">
    <property type="entry name" value="ClpP/crotonase"/>
    <property type="match status" value="1"/>
</dbReference>